<evidence type="ECO:0008006" key="3">
    <source>
        <dbReference type="Google" id="ProtNLM"/>
    </source>
</evidence>
<comment type="caution">
    <text evidence="1">The sequence shown here is derived from an EMBL/GenBank/DDBJ whole genome shotgun (WGS) entry which is preliminary data.</text>
</comment>
<dbReference type="AlphaFoldDB" id="A0A2P2E018"/>
<reference evidence="1 2" key="1">
    <citation type="submission" date="2018-02" db="EMBL/GenBank/DDBJ databases">
        <title>Novel Leptospira species isolated from soil and water in Japan.</title>
        <authorList>
            <person name="Nakao R."/>
            <person name="Masuzawa T."/>
        </authorList>
    </citation>
    <scope>NUCLEOTIDE SEQUENCE [LARGE SCALE GENOMIC DNA]</scope>
    <source>
        <strain evidence="1 2">YH101</strain>
    </source>
</reference>
<organism evidence="1 2">
    <name type="scientific">Leptospira ryugenii</name>
    <dbReference type="NCBI Taxonomy" id="1917863"/>
    <lineage>
        <taxon>Bacteria</taxon>
        <taxon>Pseudomonadati</taxon>
        <taxon>Spirochaetota</taxon>
        <taxon>Spirochaetia</taxon>
        <taxon>Leptospirales</taxon>
        <taxon>Leptospiraceae</taxon>
        <taxon>Leptospira</taxon>
    </lineage>
</organism>
<proteinExistence type="predicted"/>
<dbReference type="InterPro" id="IPR021312">
    <property type="entry name" value="DUF2889"/>
</dbReference>
<dbReference type="RefSeq" id="WP_108975961.1">
    <property type="nucleotide sequence ID" value="NZ_BFBB01000004.1"/>
</dbReference>
<evidence type="ECO:0000313" key="2">
    <source>
        <dbReference type="Proteomes" id="UP000245133"/>
    </source>
</evidence>
<keyword evidence="2" id="KW-1185">Reference proteome</keyword>
<dbReference type="EMBL" id="BFBB01000004">
    <property type="protein sequence ID" value="GBF50225.1"/>
    <property type="molecule type" value="Genomic_DNA"/>
</dbReference>
<protein>
    <recommendedName>
        <fullName evidence="3">DUF2889 domain-containing protein</fullName>
    </recommendedName>
</protein>
<sequence length="208" mass="24352">MSLRKQIQNIPLGLERNMTVAFWWLFDQKPNIAIIESKLYDRYHDISLLIKVDLSKQVILEFEIEERRTPFSSCPGAIVNYDFLVGKKLNRPALEIAIREYRPLSQHGCIRIDQLLFYAVDNFVSALGYELKRRHIPERWNEEIHNPNSEEFQKRSAAVHQWWIKDRVMKDSCFTMSGAMSDDIARKDLEAEPSITTLLLGLRKSAKD</sequence>
<dbReference type="OrthoDB" id="334591at2"/>
<dbReference type="Pfam" id="PF11136">
    <property type="entry name" value="DUF2889"/>
    <property type="match status" value="1"/>
</dbReference>
<name>A0A2P2E018_9LEPT</name>
<evidence type="ECO:0000313" key="1">
    <source>
        <dbReference type="EMBL" id="GBF50225.1"/>
    </source>
</evidence>
<dbReference type="Proteomes" id="UP000245133">
    <property type="component" value="Unassembled WGS sequence"/>
</dbReference>
<gene>
    <name evidence="1" type="ORF">LPTSP4_17490</name>
</gene>
<accession>A0A2P2E018</accession>